<evidence type="ECO:0000256" key="1">
    <source>
        <dbReference type="ARBA" id="ARBA00001602"/>
    </source>
</evidence>
<dbReference type="EC" id="5.1.1.3" evidence="2 7"/>
<gene>
    <name evidence="8" type="primary">murI</name>
    <name evidence="8" type="ORF">HLPCO_000181</name>
</gene>
<dbReference type="NCBIfam" id="TIGR00067">
    <property type="entry name" value="glut_race"/>
    <property type="match status" value="1"/>
</dbReference>
<evidence type="ECO:0000256" key="4">
    <source>
        <dbReference type="ARBA" id="ARBA00022984"/>
    </source>
</evidence>
<proteinExistence type="predicted"/>
<comment type="caution">
    <text evidence="8">The sequence shown here is derived from an EMBL/GenBank/DDBJ whole genome shotgun (WGS) entry which is preliminary data.</text>
</comment>
<dbReference type="FunFam" id="3.40.50.1860:FF:000001">
    <property type="entry name" value="Glutamate racemase"/>
    <property type="match status" value="1"/>
</dbReference>
<dbReference type="GO" id="GO:0008881">
    <property type="term" value="F:glutamate racemase activity"/>
    <property type="evidence" value="ECO:0007669"/>
    <property type="project" value="UniProtKB-UniRule"/>
</dbReference>
<keyword evidence="9" id="KW-1185">Reference proteome</keyword>
<dbReference type="Gene3D" id="3.40.50.1860">
    <property type="match status" value="2"/>
</dbReference>
<dbReference type="AlphaFoldDB" id="U2FLB3"/>
<dbReference type="InParanoid" id="U2FLB3"/>
<evidence type="ECO:0000256" key="6">
    <source>
        <dbReference type="ARBA" id="ARBA00023316"/>
    </source>
</evidence>
<dbReference type="Pfam" id="PF01177">
    <property type="entry name" value="Asp_Glu_race"/>
    <property type="match status" value="1"/>
</dbReference>
<sequence length="262" mass="30409">MKGSKKMRVAIFDSGTGGLSIFSRFIETFPWVDTTYLGDALNFPYGTKDTKQLLRIIERIIAFFKSENYDYVLIACNTASIIYERYLKNRYDQFVFDVIQSTALEACSLSFNNRIGVIGTEYTIKSCIYEETIKRINPCCDVLSLECSDLVGMCEQTDQNEQIDAYIKNRFSIFKKEEIDTFILGCTHYNVLYHKLNQYFNYRVNIISSGYALVSTMRFNHDEQNKKGHYQIYTTGDKCDFKSKKDGLHANLEQIKVNFLNL</sequence>
<dbReference type="InterPro" id="IPR004391">
    <property type="entry name" value="Glu_race"/>
</dbReference>
<keyword evidence="4" id="KW-0573">Peptidoglycan synthesis</keyword>
<dbReference type="SUPFAM" id="SSF53681">
    <property type="entry name" value="Aspartate/glutamate racemase"/>
    <property type="match status" value="2"/>
</dbReference>
<dbReference type="FunCoup" id="U2FLB3">
    <property type="interactions" value="220"/>
</dbReference>
<protein>
    <recommendedName>
        <fullName evidence="2 7">Glutamate racemase</fullName>
        <ecNumber evidence="2 7">5.1.1.3</ecNumber>
    </recommendedName>
</protein>
<dbReference type="PANTHER" id="PTHR21198:SF3">
    <property type="entry name" value="GLUTAMATE RACEMASE"/>
    <property type="match status" value="1"/>
</dbReference>
<keyword evidence="5 8" id="KW-0413">Isomerase</keyword>
<dbReference type="GO" id="GO:0009252">
    <property type="term" value="P:peptidoglycan biosynthetic process"/>
    <property type="evidence" value="ECO:0007669"/>
    <property type="project" value="UniProtKB-UniRule"/>
</dbReference>
<comment type="catalytic activity">
    <reaction evidence="1">
        <text>L-glutamate = D-glutamate</text>
        <dbReference type="Rhea" id="RHEA:12813"/>
        <dbReference type="ChEBI" id="CHEBI:29985"/>
        <dbReference type="ChEBI" id="CHEBI:29986"/>
        <dbReference type="EC" id="5.1.1.3"/>
    </reaction>
</comment>
<keyword evidence="6" id="KW-0961">Cell wall biogenesis/degradation</keyword>
<evidence type="ECO:0000313" key="9">
    <source>
        <dbReference type="Proteomes" id="UP000005707"/>
    </source>
</evidence>
<evidence type="ECO:0000256" key="5">
    <source>
        <dbReference type="ARBA" id="ARBA00023235"/>
    </source>
</evidence>
<dbReference type="eggNOG" id="COG0796">
    <property type="taxonomic scope" value="Bacteria"/>
</dbReference>
<reference evidence="8 9" key="2">
    <citation type="journal article" date="2013" name="PLoS ONE">
        <title>INDIGO - INtegrated Data Warehouse of MIcrobial GenOmes with Examples from the Red Sea Extremophiles.</title>
        <authorList>
            <person name="Alam I."/>
            <person name="Antunes A."/>
            <person name="Kamau A.A."/>
            <person name="Ba Alawi W."/>
            <person name="Kalkatawi M."/>
            <person name="Stingl U."/>
            <person name="Bajic V.B."/>
        </authorList>
    </citation>
    <scope>NUCLEOTIDE SEQUENCE [LARGE SCALE GENOMIC DNA]</scope>
    <source>
        <strain evidence="8 9">SSD-17B</strain>
    </source>
</reference>
<keyword evidence="3" id="KW-0133">Cell shape</keyword>
<reference evidence="8 9" key="1">
    <citation type="journal article" date="2011" name="J. Bacteriol.">
        <title>Genome sequence of Haloplasma contractile, an unusual contractile bacterium from a deep-sea anoxic brine lake.</title>
        <authorList>
            <person name="Antunes A."/>
            <person name="Alam I."/>
            <person name="El Dorry H."/>
            <person name="Siam R."/>
            <person name="Robertson A."/>
            <person name="Bajic V.B."/>
            <person name="Stingl U."/>
        </authorList>
    </citation>
    <scope>NUCLEOTIDE SEQUENCE [LARGE SCALE GENOMIC DNA]</scope>
    <source>
        <strain evidence="8 9">SSD-17B</strain>
    </source>
</reference>
<dbReference type="GO" id="GO:0008360">
    <property type="term" value="P:regulation of cell shape"/>
    <property type="evidence" value="ECO:0007669"/>
    <property type="project" value="UniProtKB-KW"/>
</dbReference>
<evidence type="ECO:0000256" key="2">
    <source>
        <dbReference type="ARBA" id="ARBA00013090"/>
    </source>
</evidence>
<evidence type="ECO:0000256" key="3">
    <source>
        <dbReference type="ARBA" id="ARBA00022960"/>
    </source>
</evidence>
<evidence type="ECO:0000256" key="7">
    <source>
        <dbReference type="NCBIfam" id="TIGR00067"/>
    </source>
</evidence>
<name>U2FLB3_9MOLU</name>
<dbReference type="EMBL" id="AFNU02000001">
    <property type="protein sequence ID" value="ERJ13530.1"/>
    <property type="molecule type" value="Genomic_DNA"/>
</dbReference>
<accession>U2FLB3</accession>
<dbReference type="InterPro" id="IPR001920">
    <property type="entry name" value="Asp/Glu_race"/>
</dbReference>
<evidence type="ECO:0000313" key="8">
    <source>
        <dbReference type="EMBL" id="ERJ13530.1"/>
    </source>
</evidence>
<dbReference type="GO" id="GO:0071555">
    <property type="term" value="P:cell wall organization"/>
    <property type="evidence" value="ECO:0007669"/>
    <property type="project" value="UniProtKB-KW"/>
</dbReference>
<organism evidence="8 9">
    <name type="scientific">Haloplasma contractile SSD-17B</name>
    <dbReference type="NCBI Taxonomy" id="1033810"/>
    <lineage>
        <taxon>Bacteria</taxon>
        <taxon>Bacillati</taxon>
        <taxon>Mycoplasmatota</taxon>
        <taxon>Mollicutes</taxon>
        <taxon>Haloplasmatales</taxon>
        <taxon>Haloplasmataceae</taxon>
        <taxon>Haloplasma</taxon>
    </lineage>
</organism>
<dbReference type="STRING" id="1033810.HLPCO_000181"/>
<dbReference type="Proteomes" id="UP000005707">
    <property type="component" value="Unassembled WGS sequence"/>
</dbReference>
<dbReference type="InterPro" id="IPR015942">
    <property type="entry name" value="Asp/Glu/hydantoin_racemase"/>
</dbReference>
<dbReference type="PANTHER" id="PTHR21198">
    <property type="entry name" value="GLUTAMATE RACEMASE"/>
    <property type="match status" value="1"/>
</dbReference>